<evidence type="ECO:0000256" key="12">
    <source>
        <dbReference type="ARBA" id="ARBA00023004"/>
    </source>
</evidence>
<protein>
    <recommendedName>
        <fullName evidence="4 16">Cytochrome b</fullName>
    </recommendedName>
</protein>
<dbReference type="SUPFAM" id="SSF81648">
    <property type="entry name" value="a domain/subunit of cytochrome bc1 complex (Ubiquinol-cytochrome c reductase)"/>
    <property type="match status" value="1"/>
</dbReference>
<dbReference type="EMBL" id="CP002130">
    <property type="protein sequence ID" value="AEI89512.1"/>
    <property type="molecule type" value="Genomic_DNA"/>
</dbReference>
<feature type="transmembrane region" description="Helical" evidence="17">
    <location>
        <begin position="338"/>
        <end position="357"/>
    </location>
</feature>
<evidence type="ECO:0000256" key="1">
    <source>
        <dbReference type="ARBA" id="ARBA00002444"/>
    </source>
</evidence>
<feature type="binding site" evidence="14">
    <location>
        <position position="218"/>
    </location>
    <ligand>
        <name>a ubiquinone</name>
        <dbReference type="ChEBI" id="CHEBI:16389"/>
    </ligand>
</feature>
<dbReference type="AlphaFoldDB" id="F7XUF3"/>
<feature type="binding site" description="axial binding residue" evidence="15">
    <location>
        <position position="99"/>
    </location>
    <ligand>
        <name>heme b</name>
        <dbReference type="ChEBI" id="CHEBI:60344"/>
        <label>b562</label>
    </ligand>
    <ligandPart>
        <name>Fe</name>
        <dbReference type="ChEBI" id="CHEBI:18248"/>
    </ligandPart>
</feature>
<keyword evidence="11 17" id="KW-1133">Transmembrane helix</keyword>
<dbReference type="Gene3D" id="1.20.810.10">
    <property type="entry name" value="Cytochrome Bc1 Complex, Chain C"/>
    <property type="match status" value="1"/>
</dbReference>
<keyword evidence="5 16" id="KW-0813">Transport</keyword>
<keyword evidence="12 15" id="KW-0408">Iron</keyword>
<dbReference type="KEGG" id="mmn:midi_01241"/>
<dbReference type="CDD" id="cd00290">
    <property type="entry name" value="cytochrome_b_C"/>
    <property type="match status" value="1"/>
</dbReference>
<dbReference type="InterPro" id="IPR048260">
    <property type="entry name" value="Cytochrome_b_C_euk/bac"/>
</dbReference>
<evidence type="ECO:0000256" key="2">
    <source>
        <dbReference type="ARBA" id="ARBA00004141"/>
    </source>
</evidence>
<keyword evidence="10 16" id="KW-0249">Electron transport</keyword>
<dbReference type="PANTHER" id="PTHR19271:SF16">
    <property type="entry name" value="CYTOCHROME B"/>
    <property type="match status" value="1"/>
</dbReference>
<feature type="domain" description="Cytochrome b/b6 N-terminal region profile" evidence="18">
    <location>
        <begin position="17"/>
        <end position="226"/>
    </location>
</feature>
<evidence type="ECO:0000259" key="19">
    <source>
        <dbReference type="PROSITE" id="PS51003"/>
    </source>
</evidence>
<feature type="domain" description="Cytochrome b/b6 C-terminal region profile" evidence="19">
    <location>
        <begin position="229"/>
        <end position="399"/>
    </location>
</feature>
<keyword evidence="6 15" id="KW-0349">Heme</keyword>
<evidence type="ECO:0000313" key="20">
    <source>
        <dbReference type="EMBL" id="AEI89512.1"/>
    </source>
</evidence>
<dbReference type="GO" id="GO:0046872">
    <property type="term" value="F:metal ion binding"/>
    <property type="evidence" value="ECO:0007669"/>
    <property type="project" value="UniProtKB-KW"/>
</dbReference>
<dbReference type="InterPro" id="IPR036150">
    <property type="entry name" value="Cyt_b/b6_C_sf"/>
</dbReference>
<dbReference type="SUPFAM" id="SSF81342">
    <property type="entry name" value="Transmembrane di-heme cytochromes"/>
    <property type="match status" value="1"/>
</dbReference>
<dbReference type="InterPro" id="IPR005797">
    <property type="entry name" value="Cyt_b/b6_N"/>
</dbReference>
<evidence type="ECO:0000256" key="4">
    <source>
        <dbReference type="ARBA" id="ARBA00013531"/>
    </source>
</evidence>
<feature type="transmembrane region" description="Helical" evidence="17">
    <location>
        <begin position="307"/>
        <end position="326"/>
    </location>
</feature>
<name>F7XUF3_MIDMI</name>
<dbReference type="Pfam" id="PF00033">
    <property type="entry name" value="Cytochrome_B"/>
    <property type="match status" value="1"/>
</dbReference>
<comment type="subunit">
    <text evidence="3 16">The main subunits of complex b-c1 are: cytochrome b, cytochrome c1 and the Rieske protein.</text>
</comment>
<dbReference type="GO" id="GO:0022904">
    <property type="term" value="P:respiratory electron transport chain"/>
    <property type="evidence" value="ECO:0007669"/>
    <property type="project" value="InterPro"/>
</dbReference>
<keyword evidence="9 15" id="KW-0479">Metal-binding</keyword>
<dbReference type="GO" id="GO:0016491">
    <property type="term" value="F:oxidoreductase activity"/>
    <property type="evidence" value="ECO:0007669"/>
    <property type="project" value="InterPro"/>
</dbReference>
<feature type="binding site" description="axial binding residue" evidence="15">
    <location>
        <position position="213"/>
    </location>
    <ligand>
        <name>heme b</name>
        <dbReference type="ChEBI" id="CHEBI:60344"/>
        <label>b566</label>
    </ligand>
    <ligandPart>
        <name>Fe</name>
        <dbReference type="ChEBI" id="CHEBI:18248"/>
    </ligandPart>
</feature>
<organism evidence="20 21">
    <name type="scientific">Midichloria mitochondrii (strain IricVA)</name>
    <dbReference type="NCBI Taxonomy" id="696127"/>
    <lineage>
        <taxon>Bacteria</taxon>
        <taxon>Pseudomonadati</taxon>
        <taxon>Pseudomonadota</taxon>
        <taxon>Alphaproteobacteria</taxon>
        <taxon>Rickettsiales</taxon>
        <taxon>Candidatus Midichloriaceae</taxon>
        <taxon>Candidatus Midichloria</taxon>
    </lineage>
</organism>
<dbReference type="GO" id="GO:0008121">
    <property type="term" value="F:quinol-cytochrome-c reductase activity"/>
    <property type="evidence" value="ECO:0007669"/>
    <property type="project" value="InterPro"/>
</dbReference>
<sequence>MMKSDSSMDKNSPIDRVIEWVEYRLPIFSFLKHFSEYGTPKNLNYLWNLGSIAGIMLIIQILTGLFLAMQYTPHVKMAFDSVENIMRNVNYGWLIRYTHAVGTSMFLQLYIHIAKALFYGSYKSPRELLWFLGIIIFIIMMATAFMGYVLPWGQMSFWGAKVITNLFSATPFFGEDIVIWLWGGFSVDNPTLNRFFALHFLLPFLIVAIVMIHLVALHKHGSNNPTGIEVKTEHDTIPFHPYYTVKDFFGFGVFFLIFLVFVFFSPNSLGHPDNYIPANPLVTPPHIVPEWYFLPFYAILRSIPDKLGGVMAMFGAIVILFLLPWLDSSKTRSANYRPLFRIFTLIFIVNFIVLGYIGGMPPEEPYISVGQFCTTWYFLHLFVILPVISRKEKLKELPESISASFK</sequence>
<accession>F7XUF3</accession>
<comment type="subcellular location">
    <subcellularLocation>
        <location evidence="2">Membrane</location>
        <topology evidence="2">Multi-pass membrane protein</topology>
    </subcellularLocation>
</comment>
<feature type="binding site" description="axial binding residue" evidence="15">
    <location>
        <position position="112"/>
    </location>
    <ligand>
        <name>heme b</name>
        <dbReference type="ChEBI" id="CHEBI:60344"/>
        <label>b566</label>
    </ligand>
    <ligandPart>
        <name>Fe</name>
        <dbReference type="ChEBI" id="CHEBI:18248"/>
    </ligandPart>
</feature>
<evidence type="ECO:0000256" key="16">
    <source>
        <dbReference type="RuleBase" id="RU003385"/>
    </source>
</evidence>
<feature type="transmembrane region" description="Helical" evidence="17">
    <location>
        <begin position="195"/>
        <end position="217"/>
    </location>
</feature>
<evidence type="ECO:0000256" key="5">
    <source>
        <dbReference type="ARBA" id="ARBA00022448"/>
    </source>
</evidence>
<dbReference type="RefSeq" id="WP_013951703.1">
    <property type="nucleotide sequence ID" value="NC_015722.1"/>
</dbReference>
<comment type="cofactor">
    <cofactor evidence="16">
        <name>heme b</name>
        <dbReference type="ChEBI" id="CHEBI:60344"/>
    </cofactor>
    <text evidence="16">Binds 2 heme groups non-covalently.</text>
</comment>
<keyword evidence="7 16" id="KW-0679">Respiratory chain</keyword>
<gene>
    <name evidence="20" type="primary">qcrB</name>
    <name evidence="20" type="ordered locus">midi_01241</name>
</gene>
<evidence type="ECO:0000256" key="8">
    <source>
        <dbReference type="ARBA" id="ARBA00022692"/>
    </source>
</evidence>
<dbReference type="InterPro" id="IPR005798">
    <property type="entry name" value="Cyt_b/b6_C"/>
</dbReference>
<dbReference type="PIRSF" id="PIRSF038885">
    <property type="entry name" value="COB"/>
    <property type="match status" value="1"/>
</dbReference>
<dbReference type="HOGENOM" id="CLU_031114_3_0_5"/>
<keyword evidence="13 17" id="KW-0472">Membrane</keyword>
<evidence type="ECO:0000256" key="13">
    <source>
        <dbReference type="ARBA" id="ARBA00023136"/>
    </source>
</evidence>
<reference evidence="20 21" key="1">
    <citation type="journal article" date="2011" name="Mol. Biol. Evol.">
        <title>Phylogenomic evidence for the presence of a flagellum and cbb3 oxidase in the free-living mitochondrial ancestor.</title>
        <authorList>
            <person name="Sassera D."/>
            <person name="Lo N."/>
            <person name="Epis S."/>
            <person name="D'Auria G."/>
            <person name="Montagna M."/>
            <person name="Comandatore F."/>
            <person name="Horner D."/>
            <person name="Pereto J."/>
            <person name="Luciano A.M."/>
            <person name="Franciosi F."/>
            <person name="Ferri E."/>
            <person name="Crotti E."/>
            <person name="Bazzocchi C."/>
            <person name="Daffonchio D."/>
            <person name="Sacchi L."/>
            <person name="Moya A."/>
            <person name="Latorre A."/>
            <person name="Bandi C."/>
        </authorList>
    </citation>
    <scope>NUCLEOTIDE SEQUENCE [LARGE SCALE GENOMIC DNA]</scope>
    <source>
        <strain evidence="20 21">IricVA</strain>
    </source>
</reference>
<dbReference type="FunFam" id="1.20.810.10:FF:000004">
    <property type="entry name" value="Cytochrome b"/>
    <property type="match status" value="1"/>
</dbReference>
<comment type="similarity">
    <text evidence="16">Belongs to the cytochrome b family.</text>
</comment>
<feature type="transmembrane region" description="Helical" evidence="17">
    <location>
        <begin position="369"/>
        <end position="388"/>
    </location>
</feature>
<evidence type="ECO:0000313" key="21">
    <source>
        <dbReference type="Proteomes" id="UP000006639"/>
    </source>
</evidence>
<evidence type="ECO:0000256" key="6">
    <source>
        <dbReference type="ARBA" id="ARBA00022617"/>
    </source>
</evidence>
<evidence type="ECO:0000256" key="11">
    <source>
        <dbReference type="ARBA" id="ARBA00022989"/>
    </source>
</evidence>
<evidence type="ECO:0000256" key="14">
    <source>
        <dbReference type="PIRSR" id="PIRSR038885-1"/>
    </source>
</evidence>
<feature type="transmembrane region" description="Helical" evidence="17">
    <location>
        <begin position="45"/>
        <end position="68"/>
    </location>
</feature>
<feature type="transmembrane region" description="Helical" evidence="17">
    <location>
        <begin position="162"/>
        <end position="183"/>
    </location>
</feature>
<dbReference type="InterPro" id="IPR016174">
    <property type="entry name" value="Di-haem_cyt_TM"/>
</dbReference>
<dbReference type="InterPro" id="IPR030689">
    <property type="entry name" value="Cytochrome_b"/>
</dbReference>
<evidence type="ECO:0000256" key="7">
    <source>
        <dbReference type="ARBA" id="ARBA00022660"/>
    </source>
</evidence>
<evidence type="ECO:0000259" key="18">
    <source>
        <dbReference type="PROSITE" id="PS51002"/>
    </source>
</evidence>
<dbReference type="PANTHER" id="PTHR19271">
    <property type="entry name" value="CYTOCHROME B"/>
    <property type="match status" value="1"/>
</dbReference>
<comment type="function">
    <text evidence="1 16">Component of the ubiquinol-cytochrome c reductase complex (complex III or cytochrome b-c1 complex), which is a respiratory chain that generates an electrochemical potential coupled to ATP synthesis.</text>
</comment>
<dbReference type="Pfam" id="PF00032">
    <property type="entry name" value="Cytochrom_B_C"/>
    <property type="match status" value="1"/>
</dbReference>
<evidence type="ECO:0000256" key="17">
    <source>
        <dbReference type="SAM" id="Phobius"/>
    </source>
</evidence>
<dbReference type="Proteomes" id="UP000006639">
    <property type="component" value="Chromosome"/>
</dbReference>
<proteinExistence type="inferred from homology"/>
<feature type="transmembrane region" description="Helical" evidence="17">
    <location>
        <begin position="128"/>
        <end position="150"/>
    </location>
</feature>
<comment type="cofactor">
    <cofactor evidence="15">
        <name>heme</name>
        <dbReference type="ChEBI" id="CHEBI:30413"/>
    </cofactor>
    <text evidence="15">Binds 2 heme groups non-covalently.</text>
</comment>
<evidence type="ECO:0000256" key="3">
    <source>
        <dbReference type="ARBA" id="ARBA00011649"/>
    </source>
</evidence>
<feature type="binding site" description="axial binding residue" evidence="15">
    <location>
        <position position="199"/>
    </location>
    <ligand>
        <name>heme b</name>
        <dbReference type="ChEBI" id="CHEBI:60344"/>
        <label>b562</label>
    </ligand>
    <ligandPart>
        <name>Fe</name>
        <dbReference type="ChEBI" id="CHEBI:18248"/>
    </ligandPart>
</feature>
<evidence type="ECO:0000256" key="15">
    <source>
        <dbReference type="PIRSR" id="PIRSR038885-2"/>
    </source>
</evidence>
<dbReference type="STRING" id="696127.midi_01241"/>
<dbReference type="CDD" id="cd00284">
    <property type="entry name" value="Cytochrome_b_N"/>
    <property type="match status" value="1"/>
</dbReference>
<keyword evidence="8 16" id="KW-0812">Transmembrane</keyword>
<evidence type="ECO:0000256" key="10">
    <source>
        <dbReference type="ARBA" id="ARBA00022982"/>
    </source>
</evidence>
<keyword evidence="21" id="KW-1185">Reference proteome</keyword>
<dbReference type="InterPro" id="IPR048259">
    <property type="entry name" value="Cytochrome_b_N_euk/bac"/>
</dbReference>
<dbReference type="PROSITE" id="PS51003">
    <property type="entry name" value="CYTB_CTER"/>
    <property type="match status" value="1"/>
</dbReference>
<feature type="transmembrane region" description="Helical" evidence="17">
    <location>
        <begin position="248"/>
        <end position="265"/>
    </location>
</feature>
<evidence type="ECO:0000256" key="9">
    <source>
        <dbReference type="ARBA" id="ARBA00022723"/>
    </source>
</evidence>
<dbReference type="PROSITE" id="PS51002">
    <property type="entry name" value="CYTB_NTER"/>
    <property type="match status" value="1"/>
</dbReference>
<feature type="transmembrane region" description="Helical" evidence="17">
    <location>
        <begin position="94"/>
        <end position="113"/>
    </location>
</feature>
<dbReference type="InterPro" id="IPR027387">
    <property type="entry name" value="Cytb/b6-like_sf"/>
</dbReference>
<dbReference type="GO" id="GO:0045275">
    <property type="term" value="C:respiratory chain complex III"/>
    <property type="evidence" value="ECO:0007669"/>
    <property type="project" value="InterPro"/>
</dbReference>